<evidence type="ECO:0000313" key="2">
    <source>
        <dbReference type="EMBL" id="KAK4041165.1"/>
    </source>
</evidence>
<reference evidence="3" key="1">
    <citation type="journal article" date="2023" name="Mol. Phylogenet. Evol.">
        <title>Genome-scale phylogeny and comparative genomics of the fungal order Sordariales.</title>
        <authorList>
            <person name="Hensen N."/>
            <person name="Bonometti L."/>
            <person name="Westerberg I."/>
            <person name="Brannstrom I.O."/>
            <person name="Guillou S."/>
            <person name="Cros-Aarteil S."/>
            <person name="Calhoun S."/>
            <person name="Haridas S."/>
            <person name="Kuo A."/>
            <person name="Mondo S."/>
            <person name="Pangilinan J."/>
            <person name="Riley R."/>
            <person name="LaButti K."/>
            <person name="Andreopoulos B."/>
            <person name="Lipzen A."/>
            <person name="Chen C."/>
            <person name="Yan M."/>
            <person name="Daum C."/>
            <person name="Ng V."/>
            <person name="Clum A."/>
            <person name="Steindorff A."/>
            <person name="Ohm R.A."/>
            <person name="Martin F."/>
            <person name="Silar P."/>
            <person name="Natvig D.O."/>
            <person name="Lalanne C."/>
            <person name="Gautier V."/>
            <person name="Ament-Velasquez S.L."/>
            <person name="Kruys A."/>
            <person name="Hutchinson M.I."/>
            <person name="Powell A.J."/>
            <person name="Barry K."/>
            <person name="Miller A.N."/>
            <person name="Grigoriev I.V."/>
            <person name="Debuchy R."/>
            <person name="Gladieux P."/>
            <person name="Hiltunen Thoren M."/>
            <person name="Johannesson H."/>
        </authorList>
    </citation>
    <scope>NUCLEOTIDE SEQUENCE [LARGE SCALE GENOMIC DNA]</scope>
    <source>
        <strain evidence="3">CBS 284.82</strain>
    </source>
</reference>
<dbReference type="EMBL" id="MU854362">
    <property type="protein sequence ID" value="KAK4041165.1"/>
    <property type="molecule type" value="Genomic_DNA"/>
</dbReference>
<name>A0AAN6SSZ3_9PEZI</name>
<feature type="region of interest" description="Disordered" evidence="1">
    <location>
        <begin position="289"/>
        <end position="323"/>
    </location>
</feature>
<organism evidence="2 3">
    <name type="scientific">Parachaetomium inaequale</name>
    <dbReference type="NCBI Taxonomy" id="2588326"/>
    <lineage>
        <taxon>Eukaryota</taxon>
        <taxon>Fungi</taxon>
        <taxon>Dikarya</taxon>
        <taxon>Ascomycota</taxon>
        <taxon>Pezizomycotina</taxon>
        <taxon>Sordariomycetes</taxon>
        <taxon>Sordariomycetidae</taxon>
        <taxon>Sordariales</taxon>
        <taxon>Chaetomiaceae</taxon>
        <taxon>Parachaetomium</taxon>
    </lineage>
</organism>
<dbReference type="AlphaFoldDB" id="A0AAN6SSZ3"/>
<dbReference type="Proteomes" id="UP001303115">
    <property type="component" value="Unassembled WGS sequence"/>
</dbReference>
<evidence type="ECO:0000256" key="1">
    <source>
        <dbReference type="SAM" id="MobiDB-lite"/>
    </source>
</evidence>
<proteinExistence type="predicted"/>
<comment type="caution">
    <text evidence="2">The sequence shown here is derived from an EMBL/GenBank/DDBJ whole genome shotgun (WGS) entry which is preliminary data.</text>
</comment>
<gene>
    <name evidence="2" type="ORF">C8A01DRAFT_15056</name>
</gene>
<sequence length="454" mass="51282">MDFATPPPADRPMMETIDVLGDLATPTSYSQGTDVDSEMQDTDWINHSGDNLSCDSPCRPSIEFDDDAALRGGVLYPPPNLAWARKVAVASRQKQQIKYDEYDEDEARIDYGGLEDASEDDGYSTSSTSSDWDGYGTLPLTMDEYDGTVAHMEGSEEWNAEQKKLHKLIYMRGLHPMMPSWWRVSLKMWGVTQPHLDDLFTPTHSKKRVAIHSYGNEVAAGKALESLFYLSQTVTDYEEMGYEDRIARTVVRGIRNYIKWAMRDVGIDTRKTQLNMLVQAYPPDFLGDDDSDDAESDFAPSPVSSNEEHDGGIADTDRDKGDDDEAFEVDEAQRARRFTRAVSRDLEKRLRNMGQRWRDLLRKKRAKSFIAPPPTLYAFAVIQHIVLLASHDPSDTTNPVVVLEQVVLNDRGQWLWNALSIALPVNMARDALNGMWDTGVIMAEHEDSEEDPDL</sequence>
<evidence type="ECO:0000313" key="3">
    <source>
        <dbReference type="Proteomes" id="UP001303115"/>
    </source>
</evidence>
<protein>
    <submittedName>
        <fullName evidence="2">Uncharacterized protein</fullName>
    </submittedName>
</protein>
<accession>A0AAN6SSZ3</accession>
<keyword evidence="3" id="KW-1185">Reference proteome</keyword>
<feature type="compositionally biased region" description="Basic and acidic residues" evidence="1">
    <location>
        <begin position="306"/>
        <end position="321"/>
    </location>
</feature>